<protein>
    <recommendedName>
        <fullName evidence="5">CENP-V/GFA domain-containing protein</fullName>
    </recommendedName>
</protein>
<evidence type="ECO:0000313" key="6">
    <source>
        <dbReference type="EMBL" id="PPQ74340.1"/>
    </source>
</evidence>
<evidence type="ECO:0000256" key="4">
    <source>
        <dbReference type="ARBA" id="ARBA00023239"/>
    </source>
</evidence>
<evidence type="ECO:0000256" key="2">
    <source>
        <dbReference type="ARBA" id="ARBA00022723"/>
    </source>
</evidence>
<reference evidence="6 7" key="1">
    <citation type="journal article" date="2018" name="Evol. Lett.">
        <title>Horizontal gene cluster transfer increased hallucinogenic mushroom diversity.</title>
        <authorList>
            <person name="Reynolds H.T."/>
            <person name="Vijayakumar V."/>
            <person name="Gluck-Thaler E."/>
            <person name="Korotkin H.B."/>
            <person name="Matheny P.B."/>
            <person name="Slot J.C."/>
        </authorList>
    </citation>
    <scope>NUCLEOTIDE SEQUENCE [LARGE SCALE GENOMIC DNA]</scope>
    <source>
        <strain evidence="6 7">2629</strain>
    </source>
</reference>
<dbReference type="Gene3D" id="3.90.1590.10">
    <property type="entry name" value="glutathione-dependent formaldehyde- activating enzyme (gfa)"/>
    <property type="match status" value="2"/>
</dbReference>
<evidence type="ECO:0000256" key="1">
    <source>
        <dbReference type="ARBA" id="ARBA00005495"/>
    </source>
</evidence>
<organism evidence="6 7">
    <name type="scientific">Panaeolus cyanescens</name>
    <dbReference type="NCBI Taxonomy" id="181874"/>
    <lineage>
        <taxon>Eukaryota</taxon>
        <taxon>Fungi</taxon>
        <taxon>Dikarya</taxon>
        <taxon>Basidiomycota</taxon>
        <taxon>Agaricomycotina</taxon>
        <taxon>Agaricomycetes</taxon>
        <taxon>Agaricomycetidae</taxon>
        <taxon>Agaricales</taxon>
        <taxon>Agaricineae</taxon>
        <taxon>Galeropsidaceae</taxon>
        <taxon>Panaeolus</taxon>
    </lineage>
</organism>
<dbReference type="PROSITE" id="PS51891">
    <property type="entry name" value="CENP_V_GFA"/>
    <property type="match status" value="1"/>
</dbReference>
<dbReference type="InParanoid" id="A0A409W734"/>
<keyword evidence="2" id="KW-0479">Metal-binding</keyword>
<gene>
    <name evidence="6" type="ORF">CVT24_000694</name>
</gene>
<dbReference type="Proteomes" id="UP000284842">
    <property type="component" value="Unassembled WGS sequence"/>
</dbReference>
<dbReference type="Pfam" id="PF04828">
    <property type="entry name" value="GFA"/>
    <property type="match status" value="2"/>
</dbReference>
<keyword evidence="3" id="KW-0862">Zinc</keyword>
<dbReference type="InterPro" id="IPR011057">
    <property type="entry name" value="Mss4-like_sf"/>
</dbReference>
<keyword evidence="4" id="KW-0456">Lyase</keyword>
<dbReference type="SUPFAM" id="SSF51316">
    <property type="entry name" value="Mss4-like"/>
    <property type="match status" value="2"/>
</dbReference>
<dbReference type="PANTHER" id="PTHR33337">
    <property type="entry name" value="GFA DOMAIN-CONTAINING PROTEIN"/>
    <property type="match status" value="1"/>
</dbReference>
<evidence type="ECO:0000256" key="3">
    <source>
        <dbReference type="ARBA" id="ARBA00022833"/>
    </source>
</evidence>
<accession>A0A409W734</accession>
<dbReference type="GO" id="GO:0046872">
    <property type="term" value="F:metal ion binding"/>
    <property type="evidence" value="ECO:0007669"/>
    <property type="project" value="UniProtKB-KW"/>
</dbReference>
<dbReference type="OrthoDB" id="5422068at2759"/>
<dbReference type="InterPro" id="IPR006913">
    <property type="entry name" value="CENP-V/GFA"/>
</dbReference>
<evidence type="ECO:0000313" key="7">
    <source>
        <dbReference type="Proteomes" id="UP000284842"/>
    </source>
</evidence>
<feature type="domain" description="CENP-V/GFA" evidence="5">
    <location>
        <begin position="13"/>
        <end position="134"/>
    </location>
</feature>
<evidence type="ECO:0000259" key="5">
    <source>
        <dbReference type="PROSITE" id="PS51891"/>
    </source>
</evidence>
<name>A0A409W734_9AGAR</name>
<sequence length="382" mass="42260">MSRVEADETTTYVKASCLCQSNQFLIAFLTSTLPQASHYCHCSICRHTTGQMGTDGAVASNAPLALVENGAPKDLADLSNLSRYNASPSLTRYFCKTCGAHMIFKLQTNSGQVVWGATTGCLERTKGIVQLRYHVHLNSTKDGGFSNHYRSVNGVELPRYAEWGKGALLPPDWKDDDLLLLQKKFENEIHAHCCCKKISFRITRPTQEASKEQSNWWLIPGEDDPNYPTGHKPPRFFAAHCFCTSCRLSHGSTVSNCVLIPRTNIFTQDGKNITLSTDRPSNLTQYCSSPNTYREFCSTCGASAFWWTLQKDNSIVPVDENSSEPVYISVSAGLLSEEEGGALLESWVSWSEILGYPEDALDQSVVEAIQEGVMGKVDRKAS</sequence>
<proteinExistence type="inferred from homology"/>
<comment type="similarity">
    <text evidence="1">Belongs to the Gfa family.</text>
</comment>
<keyword evidence="7" id="KW-1185">Reference proteome</keyword>
<dbReference type="EMBL" id="NHTK01005760">
    <property type="protein sequence ID" value="PPQ74340.1"/>
    <property type="molecule type" value="Genomic_DNA"/>
</dbReference>
<dbReference type="AlphaFoldDB" id="A0A409W734"/>
<dbReference type="PANTHER" id="PTHR33337:SF40">
    <property type="entry name" value="CENP-V_GFA DOMAIN-CONTAINING PROTEIN-RELATED"/>
    <property type="match status" value="1"/>
</dbReference>
<comment type="caution">
    <text evidence="6">The sequence shown here is derived from an EMBL/GenBank/DDBJ whole genome shotgun (WGS) entry which is preliminary data.</text>
</comment>
<dbReference type="GO" id="GO:0016846">
    <property type="term" value="F:carbon-sulfur lyase activity"/>
    <property type="evidence" value="ECO:0007669"/>
    <property type="project" value="InterPro"/>
</dbReference>